<dbReference type="EMBL" id="JBBPBN010000042">
    <property type="protein sequence ID" value="KAK8997662.1"/>
    <property type="molecule type" value="Genomic_DNA"/>
</dbReference>
<organism evidence="1 2">
    <name type="scientific">Hibiscus sabdariffa</name>
    <name type="common">roselle</name>
    <dbReference type="NCBI Taxonomy" id="183260"/>
    <lineage>
        <taxon>Eukaryota</taxon>
        <taxon>Viridiplantae</taxon>
        <taxon>Streptophyta</taxon>
        <taxon>Embryophyta</taxon>
        <taxon>Tracheophyta</taxon>
        <taxon>Spermatophyta</taxon>
        <taxon>Magnoliopsida</taxon>
        <taxon>eudicotyledons</taxon>
        <taxon>Gunneridae</taxon>
        <taxon>Pentapetalae</taxon>
        <taxon>rosids</taxon>
        <taxon>malvids</taxon>
        <taxon>Malvales</taxon>
        <taxon>Malvaceae</taxon>
        <taxon>Malvoideae</taxon>
        <taxon>Hibiscus</taxon>
    </lineage>
</organism>
<accession>A0ABR2QAD3</accession>
<protein>
    <submittedName>
        <fullName evidence="1">Uncharacterized protein</fullName>
    </submittedName>
</protein>
<comment type="caution">
    <text evidence="1">The sequence shown here is derived from an EMBL/GenBank/DDBJ whole genome shotgun (WGS) entry which is preliminary data.</text>
</comment>
<evidence type="ECO:0000313" key="1">
    <source>
        <dbReference type="EMBL" id="KAK8997662.1"/>
    </source>
</evidence>
<sequence>MFCASPAAPYSPLLDSPTQYKPFLPFQWFGKLGFGIPSSFSRRQNSCHCHLEPDICGPLEARAEDDCVKGMRFSVIEHHFITSYA</sequence>
<reference evidence="1 2" key="1">
    <citation type="journal article" date="2024" name="G3 (Bethesda)">
        <title>Genome assembly of Hibiscus sabdariffa L. provides insights into metabolisms of medicinal natural products.</title>
        <authorList>
            <person name="Kim T."/>
        </authorList>
    </citation>
    <scope>NUCLEOTIDE SEQUENCE [LARGE SCALE GENOMIC DNA]</scope>
    <source>
        <strain evidence="1">TK-2024</strain>
        <tissue evidence="1">Old leaves</tissue>
    </source>
</reference>
<gene>
    <name evidence="1" type="ORF">V6N11_012209</name>
</gene>
<evidence type="ECO:0000313" key="2">
    <source>
        <dbReference type="Proteomes" id="UP001396334"/>
    </source>
</evidence>
<name>A0ABR2QAD3_9ROSI</name>
<dbReference type="Proteomes" id="UP001396334">
    <property type="component" value="Unassembled WGS sequence"/>
</dbReference>
<keyword evidence="2" id="KW-1185">Reference proteome</keyword>
<proteinExistence type="predicted"/>